<reference evidence="1 2" key="1">
    <citation type="journal article" date="2022" name="Front. Microbiol.">
        <title>Male-killing mechanisms vary between Spiroplasma species.</title>
        <authorList>
            <person name="Arai H."/>
            <person name="Inoue M."/>
            <person name="Kageyama D."/>
        </authorList>
    </citation>
    <scope>NUCLEOTIDE SEQUENCE [LARGE SCALE GENOMIC DNA]</scope>
    <source>
        <strain evidence="2">sHm</strain>
    </source>
</reference>
<evidence type="ECO:0000313" key="2">
    <source>
        <dbReference type="Proteomes" id="UP001163387"/>
    </source>
</evidence>
<proteinExistence type="predicted"/>
<evidence type="ECO:0000313" key="1">
    <source>
        <dbReference type="EMBL" id="BDT04460.1"/>
    </source>
</evidence>
<gene>
    <name evidence="1" type="ORF">SHM_21060</name>
</gene>
<name>A0ABM8BX62_9MOLU</name>
<accession>A0ABM8BX62</accession>
<sequence length="42" mass="4965">MNERKQKLLELMNRNLKISTLINYRFKISEITNAIASINNDI</sequence>
<keyword evidence="2" id="KW-1185">Reference proteome</keyword>
<protein>
    <submittedName>
        <fullName evidence="1">Uncharacterized protein</fullName>
    </submittedName>
</protein>
<organism evidence="1 2">
    <name type="scientific">Spiroplasma ixodetis</name>
    <dbReference type="NCBI Taxonomy" id="2141"/>
    <lineage>
        <taxon>Bacteria</taxon>
        <taxon>Bacillati</taxon>
        <taxon>Mycoplasmatota</taxon>
        <taxon>Mollicutes</taxon>
        <taxon>Entomoplasmatales</taxon>
        <taxon>Spiroplasmataceae</taxon>
        <taxon>Spiroplasma</taxon>
    </lineage>
</organism>
<dbReference type="RefSeq" id="WP_281748231.1">
    <property type="nucleotide sequence ID" value="NZ_AP026933.1"/>
</dbReference>
<dbReference type="Proteomes" id="UP001163387">
    <property type="component" value="Chromosome"/>
</dbReference>
<dbReference type="EMBL" id="AP026933">
    <property type="protein sequence ID" value="BDT04460.1"/>
    <property type="molecule type" value="Genomic_DNA"/>
</dbReference>